<accession>A0A7Y8CKK6</accession>
<name>A0A7Y8CKK6_9PSED</name>
<comment type="caution">
    <text evidence="1">The sequence shown here is derived from an EMBL/GenBank/DDBJ whole genome shotgun (WGS) entry which is preliminary data.</text>
</comment>
<dbReference type="Proteomes" id="UP000520592">
    <property type="component" value="Unassembled WGS sequence"/>
</dbReference>
<dbReference type="RefSeq" id="WP_177059774.1">
    <property type="nucleotide sequence ID" value="NZ_JACAPS010000027.1"/>
</dbReference>
<dbReference type="EMBL" id="JACAQD010000018">
    <property type="protein sequence ID" value="NWC34131.1"/>
    <property type="molecule type" value="Genomic_DNA"/>
</dbReference>
<protein>
    <submittedName>
        <fullName evidence="1">Uncharacterized protein</fullName>
    </submittedName>
</protein>
<evidence type="ECO:0000313" key="2">
    <source>
        <dbReference type="Proteomes" id="UP000520592"/>
    </source>
</evidence>
<organism evidence="1 2">
    <name type="scientific">Pseudomonas gingeri</name>
    <dbReference type="NCBI Taxonomy" id="117681"/>
    <lineage>
        <taxon>Bacteria</taxon>
        <taxon>Pseudomonadati</taxon>
        <taxon>Pseudomonadota</taxon>
        <taxon>Gammaproteobacteria</taxon>
        <taxon>Pseudomonadales</taxon>
        <taxon>Pseudomonadaceae</taxon>
        <taxon>Pseudomonas</taxon>
    </lineage>
</organism>
<sequence length="123" mass="13797">MKKNPYHPDWQFYSSETPRNLSSSFNSSATPDGKPLTDHAFESLIRHGFKNLQQVDDIVNNATHTITQLDGATVFVQKIGAGSKSRYNLVVEGENGIVTGMRNFTKQEVTRMAHNQGWEALPF</sequence>
<evidence type="ECO:0000313" key="1">
    <source>
        <dbReference type="EMBL" id="NWC34131.1"/>
    </source>
</evidence>
<gene>
    <name evidence="1" type="ORF">HX876_17140</name>
</gene>
<dbReference type="AlphaFoldDB" id="A0A7Y8CKK6"/>
<proteinExistence type="predicted"/>
<reference evidence="1 2" key="1">
    <citation type="submission" date="2020-04" db="EMBL/GenBank/DDBJ databases">
        <title>Molecular characterization of pseudomonads from Agaricus bisporus reveal novel blotch 2 pathogens in Western Europe.</title>
        <authorList>
            <person name="Taparia T."/>
            <person name="Krijger M."/>
            <person name="Haynes E."/>
            <person name="Elpinstone J.G."/>
            <person name="Noble R."/>
            <person name="Van Der Wolf J."/>
        </authorList>
    </citation>
    <scope>NUCLEOTIDE SEQUENCE [LARGE SCALE GENOMIC DNA]</scope>
    <source>
        <strain evidence="1 2">IPO3737</strain>
    </source>
</reference>